<keyword evidence="7" id="KW-1015">Disulfide bond</keyword>
<keyword evidence="6" id="KW-0865">Zymogen</keyword>
<evidence type="ECO:0000256" key="4">
    <source>
        <dbReference type="ARBA" id="ARBA00022801"/>
    </source>
</evidence>
<evidence type="ECO:0000313" key="11">
    <source>
        <dbReference type="Proteomes" id="UP001367676"/>
    </source>
</evidence>
<dbReference type="Proteomes" id="UP001367676">
    <property type="component" value="Unassembled WGS sequence"/>
</dbReference>
<dbReference type="EMBL" id="JBBCAQ010000032">
    <property type="protein sequence ID" value="KAK7584068.1"/>
    <property type="molecule type" value="Genomic_DNA"/>
</dbReference>
<accession>A0AAN9TD27</accession>
<evidence type="ECO:0000256" key="7">
    <source>
        <dbReference type="ARBA" id="ARBA00023157"/>
    </source>
</evidence>
<dbReference type="FunFam" id="3.90.70.10:FF:000031">
    <property type="entry name" value="Cathepsin B"/>
    <property type="match status" value="1"/>
</dbReference>
<dbReference type="InterPro" id="IPR000668">
    <property type="entry name" value="Peptidase_C1A_C"/>
</dbReference>
<evidence type="ECO:0000313" key="10">
    <source>
        <dbReference type="EMBL" id="KAK7584068.1"/>
    </source>
</evidence>
<dbReference type="InterPro" id="IPR012599">
    <property type="entry name" value="Propeptide_C1A"/>
</dbReference>
<dbReference type="SUPFAM" id="SSF54001">
    <property type="entry name" value="Cysteine proteinases"/>
    <property type="match status" value="1"/>
</dbReference>
<dbReference type="Gene3D" id="3.90.70.10">
    <property type="entry name" value="Cysteine proteinases"/>
    <property type="match status" value="1"/>
</dbReference>
<dbReference type="PANTHER" id="PTHR12411">
    <property type="entry name" value="CYSTEINE PROTEASE FAMILY C1-RELATED"/>
    <property type="match status" value="1"/>
</dbReference>
<evidence type="ECO:0000256" key="8">
    <source>
        <dbReference type="SAM" id="SignalP"/>
    </source>
</evidence>
<dbReference type="InterPro" id="IPR025660">
    <property type="entry name" value="Pept_his_AS"/>
</dbReference>
<gene>
    <name evidence="10" type="ORF">V9T40_005031</name>
</gene>
<name>A0AAN9TD27_9HEMI</name>
<evidence type="ECO:0000256" key="6">
    <source>
        <dbReference type="ARBA" id="ARBA00023145"/>
    </source>
</evidence>
<dbReference type="Pfam" id="PF08127">
    <property type="entry name" value="Propeptide_C1"/>
    <property type="match status" value="1"/>
</dbReference>
<feature type="signal peptide" evidence="8">
    <location>
        <begin position="1"/>
        <end position="16"/>
    </location>
</feature>
<dbReference type="AlphaFoldDB" id="A0AAN9TD27"/>
<dbReference type="PROSITE" id="PS00639">
    <property type="entry name" value="THIOL_PROTEASE_HIS"/>
    <property type="match status" value="1"/>
</dbReference>
<dbReference type="SMART" id="SM00645">
    <property type="entry name" value="Pept_C1"/>
    <property type="match status" value="1"/>
</dbReference>
<feature type="domain" description="Peptidase C1A papain C-terminal" evidence="9">
    <location>
        <begin position="107"/>
        <end position="353"/>
    </location>
</feature>
<dbReference type="Pfam" id="PF00112">
    <property type="entry name" value="Peptidase_C1"/>
    <property type="match status" value="1"/>
</dbReference>
<dbReference type="GO" id="GO:0004197">
    <property type="term" value="F:cysteine-type endopeptidase activity"/>
    <property type="evidence" value="ECO:0007669"/>
    <property type="project" value="InterPro"/>
</dbReference>
<evidence type="ECO:0000256" key="5">
    <source>
        <dbReference type="ARBA" id="ARBA00022807"/>
    </source>
</evidence>
<dbReference type="InterPro" id="IPR013128">
    <property type="entry name" value="Peptidase_C1A"/>
</dbReference>
<evidence type="ECO:0000256" key="2">
    <source>
        <dbReference type="ARBA" id="ARBA00022670"/>
    </source>
</evidence>
<keyword evidence="11" id="KW-1185">Reference proteome</keyword>
<proteinExistence type="inferred from homology"/>
<comment type="similarity">
    <text evidence="1">Belongs to the peptidase C1 family.</text>
</comment>
<keyword evidence="2" id="KW-0645">Protease</keyword>
<dbReference type="InterPro" id="IPR038765">
    <property type="entry name" value="Papain-like_cys_pep_sf"/>
</dbReference>
<dbReference type="CDD" id="cd02620">
    <property type="entry name" value="Peptidase_C1A_CathepsinB"/>
    <property type="match status" value="1"/>
</dbReference>
<keyword evidence="4" id="KW-0378">Hydrolase</keyword>
<organism evidence="10 11">
    <name type="scientific">Parthenolecanium corni</name>
    <dbReference type="NCBI Taxonomy" id="536013"/>
    <lineage>
        <taxon>Eukaryota</taxon>
        <taxon>Metazoa</taxon>
        <taxon>Ecdysozoa</taxon>
        <taxon>Arthropoda</taxon>
        <taxon>Hexapoda</taxon>
        <taxon>Insecta</taxon>
        <taxon>Pterygota</taxon>
        <taxon>Neoptera</taxon>
        <taxon>Paraneoptera</taxon>
        <taxon>Hemiptera</taxon>
        <taxon>Sternorrhyncha</taxon>
        <taxon>Coccoidea</taxon>
        <taxon>Coccidae</taxon>
        <taxon>Parthenolecanium</taxon>
    </lineage>
</organism>
<protein>
    <recommendedName>
        <fullName evidence="9">Peptidase C1A papain C-terminal domain-containing protein</fullName>
    </recommendedName>
</protein>
<comment type="caution">
    <text evidence="10">The sequence shown here is derived from an EMBL/GenBank/DDBJ whole genome shotgun (WGS) entry which is preliminary data.</text>
</comment>
<evidence type="ECO:0000259" key="9">
    <source>
        <dbReference type="SMART" id="SM00645"/>
    </source>
</evidence>
<sequence length="356" mass="40283">MIVLPTLVFLAYLVTGRQINSIANAKQTYDTRKLNYKAEFAPIEDQLNHTMMIDYINNLNTSWKAGYNFHPNISKYELKSLMGVNPDYRRHLQLPKQHSILSTNSTMPAEFDSCQAWPECQELISMIHDTGLCGSDWAVATASAFSDRLCIASKGTIVRNLSAEDLSCCHFCGHKCEGGSPELAWRYLMTDGIVTGGSYQSKEGCKPYTIYPIRGYGQLPPQNIMGYMSAGICERKCQEEYAKDLLSDLYYAECIYSLRRNTHMRDIYNNGPVIATVKVYEDFMYYRSGIYQYTTGEQLGGHAVKIIGWGVENGVKYWLCVNSWGSSWGENGFFKIKRGNNECGIEERFNAGIPKV</sequence>
<feature type="chain" id="PRO_5042816061" description="Peptidase C1A papain C-terminal domain-containing protein" evidence="8">
    <location>
        <begin position="17"/>
        <end position="356"/>
    </location>
</feature>
<evidence type="ECO:0000256" key="1">
    <source>
        <dbReference type="ARBA" id="ARBA00008455"/>
    </source>
</evidence>
<reference evidence="10 11" key="1">
    <citation type="submission" date="2024-03" db="EMBL/GenBank/DDBJ databases">
        <title>Adaptation during the transition from Ophiocordyceps entomopathogen to insect associate is accompanied by gene loss and intensified selection.</title>
        <authorList>
            <person name="Ward C.M."/>
            <person name="Onetto C.A."/>
            <person name="Borneman A.R."/>
        </authorList>
    </citation>
    <scope>NUCLEOTIDE SEQUENCE [LARGE SCALE GENOMIC DNA]</scope>
    <source>
        <strain evidence="10">AWRI1</strain>
        <tissue evidence="10">Single Adult Female</tissue>
    </source>
</reference>
<dbReference type="GO" id="GO:0006508">
    <property type="term" value="P:proteolysis"/>
    <property type="evidence" value="ECO:0007669"/>
    <property type="project" value="UniProtKB-KW"/>
</dbReference>
<evidence type="ECO:0000256" key="3">
    <source>
        <dbReference type="ARBA" id="ARBA00022729"/>
    </source>
</evidence>
<keyword evidence="3 8" id="KW-0732">Signal</keyword>
<keyword evidence="5" id="KW-0788">Thiol protease</keyword>